<reference evidence="1" key="2">
    <citation type="journal article" date="2021" name="Microorganisms">
        <title>Extensive Genome Exploration of Clostridium botulinum Group III Field Strains.</title>
        <authorList>
            <person name="Fillo S."/>
            <person name="Giordani F."/>
            <person name="Tonon E."/>
            <person name="Drigo I."/>
            <person name="Anselmo A."/>
            <person name="Fortunato A."/>
            <person name="Lista F."/>
            <person name="Bano L."/>
        </authorList>
    </citation>
    <scope>NUCLEOTIDE SEQUENCE</scope>
    <source>
        <strain evidence="1">IZSVe-TV_9877_3_12</strain>
    </source>
</reference>
<dbReference type="AlphaFoldDB" id="A0A9Q3V8R0"/>
<evidence type="ECO:0000313" key="2">
    <source>
        <dbReference type="Proteomes" id="UP000813637"/>
    </source>
</evidence>
<gene>
    <name evidence="1" type="ORF">G8S53_02755</name>
</gene>
<sequence length="103" mass="11836">MTLIELEKFKNKLKAEIIHELESSKSISNWDKVKKSMQPRLKQYSNSHLSRIENSLAILTRYTLGISRVANLKEQNVVDAKNFVPEIIDVMVKYSVCNEGKLA</sequence>
<comment type="caution">
    <text evidence="1">The sequence shown here is derived from an EMBL/GenBank/DDBJ whole genome shotgun (WGS) entry which is preliminary data.</text>
</comment>
<proteinExistence type="predicted"/>
<reference evidence="1" key="1">
    <citation type="submission" date="2020-02" db="EMBL/GenBank/DDBJ databases">
        <authorList>
            <person name="Fillo S."/>
            <person name="Giordani F."/>
            <person name="Tonon E."/>
            <person name="Drigo I."/>
            <person name="Anselmo A."/>
            <person name="Fortunato A."/>
            <person name="Bano L."/>
            <person name="Lista F."/>
        </authorList>
    </citation>
    <scope>NUCLEOTIDE SEQUENCE</scope>
    <source>
        <strain evidence="1">IZSVe-TV_9877_3_12</strain>
    </source>
</reference>
<accession>A0A9Q3V8R0</accession>
<protein>
    <submittedName>
        <fullName evidence="1">Uncharacterized protein</fullName>
    </submittedName>
</protein>
<dbReference type="RefSeq" id="WP_003380119.1">
    <property type="nucleotide sequence ID" value="NZ_JAAMYB010000001.1"/>
</dbReference>
<name>A0A9Q3V8R0_CLOBO</name>
<dbReference type="Proteomes" id="UP000813637">
    <property type="component" value="Unassembled WGS sequence"/>
</dbReference>
<evidence type="ECO:0000313" key="1">
    <source>
        <dbReference type="EMBL" id="MCD3194209.1"/>
    </source>
</evidence>
<organism evidence="1 2">
    <name type="scientific">Clostridium botulinum C</name>
    <dbReference type="NCBI Taxonomy" id="36828"/>
    <lineage>
        <taxon>Bacteria</taxon>
        <taxon>Bacillati</taxon>
        <taxon>Bacillota</taxon>
        <taxon>Clostridia</taxon>
        <taxon>Eubacteriales</taxon>
        <taxon>Clostridiaceae</taxon>
        <taxon>Clostridium</taxon>
    </lineage>
</organism>
<dbReference type="EMBL" id="JAAMYB010000001">
    <property type="protein sequence ID" value="MCD3194209.1"/>
    <property type="molecule type" value="Genomic_DNA"/>
</dbReference>